<dbReference type="Gene3D" id="3.20.20.10">
    <property type="entry name" value="Alanine racemase"/>
    <property type="match status" value="1"/>
</dbReference>
<feature type="domain" description="Orn/DAP/Arg decarboxylase 2 N-terminal" evidence="9">
    <location>
        <begin position="43"/>
        <end position="292"/>
    </location>
</feature>
<dbReference type="GO" id="GO:0030170">
    <property type="term" value="F:pyridoxal phosphate binding"/>
    <property type="evidence" value="ECO:0007669"/>
    <property type="project" value="UniProtKB-UniRule"/>
</dbReference>
<evidence type="ECO:0000256" key="1">
    <source>
        <dbReference type="ARBA" id="ARBA00001933"/>
    </source>
</evidence>
<reference evidence="10 11" key="1">
    <citation type="journal article" date="2019" name="Nat. Microbiol.">
        <title>Mediterranean grassland soil C-N compound turnover is dependent on rainfall and depth, and is mediated by genomically divergent microorganisms.</title>
        <authorList>
            <person name="Diamond S."/>
            <person name="Andeer P.F."/>
            <person name="Li Z."/>
            <person name="Crits-Christoph A."/>
            <person name="Burstein D."/>
            <person name="Anantharaman K."/>
            <person name="Lane K.R."/>
            <person name="Thomas B.C."/>
            <person name="Pan C."/>
            <person name="Northen T.R."/>
            <person name="Banfield J.F."/>
        </authorList>
    </citation>
    <scope>NUCLEOTIDE SEQUENCE [LARGE SCALE GENOMIC DNA]</scope>
    <source>
        <strain evidence="10">NP_3</strain>
    </source>
</reference>
<dbReference type="CDD" id="cd06828">
    <property type="entry name" value="PLPDE_III_DapDC"/>
    <property type="match status" value="1"/>
</dbReference>
<dbReference type="InterPro" id="IPR009006">
    <property type="entry name" value="Ala_racemase/Decarboxylase_C"/>
</dbReference>
<dbReference type="Gene3D" id="2.40.37.10">
    <property type="entry name" value="Lyase, Ornithine Decarboxylase, Chain A, domain 1"/>
    <property type="match status" value="1"/>
</dbReference>
<dbReference type="Pfam" id="PF02784">
    <property type="entry name" value="Orn_Arg_deC_N"/>
    <property type="match status" value="1"/>
</dbReference>
<proteinExistence type="inferred from homology"/>
<organism evidence="10 11">
    <name type="scientific">Candidatus Segetimicrobium genomatis</name>
    <dbReference type="NCBI Taxonomy" id="2569760"/>
    <lineage>
        <taxon>Bacteria</taxon>
        <taxon>Bacillati</taxon>
        <taxon>Candidatus Sysuimicrobiota</taxon>
        <taxon>Candidatus Sysuimicrobiia</taxon>
        <taxon>Candidatus Sysuimicrobiales</taxon>
        <taxon>Candidatus Segetimicrobiaceae</taxon>
        <taxon>Candidatus Segetimicrobium</taxon>
    </lineage>
</organism>
<dbReference type="EMBL" id="VBAK01000130">
    <property type="protein sequence ID" value="TMI89081.1"/>
    <property type="molecule type" value="Genomic_DNA"/>
</dbReference>
<evidence type="ECO:0000256" key="8">
    <source>
        <dbReference type="RuleBase" id="RU003738"/>
    </source>
</evidence>
<protein>
    <recommendedName>
        <fullName evidence="5 6">Diaminopimelate decarboxylase</fullName>
        <shortName evidence="5">DAP decarboxylase</shortName>
        <shortName evidence="5">DAPDC</shortName>
        <ecNumber evidence="5 6">4.1.1.20</ecNumber>
    </recommendedName>
</protein>
<dbReference type="FunFam" id="3.20.20.10:FF:000003">
    <property type="entry name" value="Diaminopimelate decarboxylase"/>
    <property type="match status" value="1"/>
</dbReference>
<comment type="catalytic activity">
    <reaction evidence="5 8">
        <text>meso-2,6-diaminopimelate + H(+) = L-lysine + CO2</text>
        <dbReference type="Rhea" id="RHEA:15101"/>
        <dbReference type="ChEBI" id="CHEBI:15378"/>
        <dbReference type="ChEBI" id="CHEBI:16526"/>
        <dbReference type="ChEBI" id="CHEBI:32551"/>
        <dbReference type="ChEBI" id="CHEBI:57791"/>
        <dbReference type="EC" id="4.1.1.20"/>
    </reaction>
</comment>
<dbReference type="NCBIfam" id="TIGR01048">
    <property type="entry name" value="lysA"/>
    <property type="match status" value="1"/>
</dbReference>
<dbReference type="PROSITE" id="PS00879">
    <property type="entry name" value="ODR_DC_2_2"/>
    <property type="match status" value="1"/>
</dbReference>
<feature type="binding site" evidence="5">
    <location>
        <begin position="286"/>
        <end position="289"/>
    </location>
    <ligand>
        <name>pyridoxal 5'-phosphate</name>
        <dbReference type="ChEBI" id="CHEBI:597326"/>
    </ligand>
</feature>
<dbReference type="SUPFAM" id="SSF51419">
    <property type="entry name" value="PLP-binding barrel"/>
    <property type="match status" value="1"/>
</dbReference>
<dbReference type="SUPFAM" id="SSF50621">
    <property type="entry name" value="Alanine racemase C-terminal domain-like"/>
    <property type="match status" value="1"/>
</dbReference>
<comment type="similarity">
    <text evidence="5">Belongs to the Orn/Lys/Arg decarboxylase class-II family. LysA subfamily.</text>
</comment>
<evidence type="ECO:0000256" key="4">
    <source>
        <dbReference type="ARBA" id="ARBA00023239"/>
    </source>
</evidence>
<evidence type="ECO:0000256" key="7">
    <source>
        <dbReference type="PIRSR" id="PIRSR600183-50"/>
    </source>
</evidence>
<gene>
    <name evidence="5 10" type="primary">lysA</name>
    <name evidence="10" type="ORF">E6H00_10710</name>
</gene>
<feature type="binding site" evidence="5">
    <location>
        <position position="386"/>
    </location>
    <ligand>
        <name>substrate</name>
    </ligand>
</feature>
<feature type="binding site" evidence="5">
    <location>
        <position position="326"/>
    </location>
    <ligand>
        <name>substrate</name>
    </ligand>
</feature>
<feature type="binding site" evidence="5">
    <location>
        <position position="358"/>
    </location>
    <ligand>
        <name>substrate</name>
    </ligand>
</feature>
<evidence type="ECO:0000256" key="5">
    <source>
        <dbReference type="HAMAP-Rule" id="MF_02120"/>
    </source>
</evidence>
<dbReference type="GO" id="GO:0009089">
    <property type="term" value="P:lysine biosynthetic process via diaminopimelate"/>
    <property type="evidence" value="ECO:0007669"/>
    <property type="project" value="UniProtKB-UniRule"/>
</dbReference>
<evidence type="ECO:0000313" key="11">
    <source>
        <dbReference type="Proteomes" id="UP000318509"/>
    </source>
</evidence>
<dbReference type="HAMAP" id="MF_02120">
    <property type="entry name" value="LysA"/>
    <property type="match status" value="1"/>
</dbReference>
<evidence type="ECO:0000313" key="10">
    <source>
        <dbReference type="EMBL" id="TMI89081.1"/>
    </source>
</evidence>
<dbReference type="InterPro" id="IPR002986">
    <property type="entry name" value="DAP_deCOOHase_LysA"/>
</dbReference>
<feature type="binding site" evidence="5">
    <location>
        <position position="289"/>
    </location>
    <ligand>
        <name>substrate</name>
    </ligand>
</feature>
<keyword evidence="2 5" id="KW-0210">Decarboxylase</keyword>
<sequence length="430" mass="46581">MLLGEVGEGEWVVGGVGARRLAREYGTPLYIMDEARLRANCRAYVTALRDAYPNSQAVFASKALCCMAVCRLAYDEGMWIDVVSTGEIRTALRAGVPAGALLLHGSNKTAEELTVALEAGVGRIVVDNVHDLDLLDSLTRESRRRADVLLRLTPGIEPHTHKAIVTGGVDSKFGLGIVDGSAREGVRRAMEIPGLRLRGIHCHIGSQVMELRPFEIAAEAMMEFAAWMARDLGVRVEELDLGGGLGIRYLPEDEPPAIRDYVSTLARIVKERAASAGLPLPTLLVEPGRSIVGDAGATLYTVGAVKRITGIRTYVSVDGGMYENPRPALYQARYEAVLAGRLNEPTDQTVTIAGRCCESGDILIWDAVLPEPRSGDLLAVFSTGAYNYAMAGNYNRYPRPPIIFVRDGRARVIVNRETVDDLLAKDVPPA</sequence>
<feature type="binding site" evidence="5">
    <location>
        <position position="244"/>
    </location>
    <ligand>
        <name>pyridoxal 5'-phosphate</name>
        <dbReference type="ChEBI" id="CHEBI:597326"/>
    </ligand>
</feature>
<comment type="pathway">
    <text evidence="5 8">Amino-acid biosynthesis; L-lysine biosynthesis via DAP pathway; L-lysine from DL-2,6-diaminopimelate: step 1/1.</text>
</comment>
<dbReference type="InterPro" id="IPR022657">
    <property type="entry name" value="De-COase2_CS"/>
</dbReference>
<feature type="binding site" evidence="5">
    <location>
        <position position="330"/>
    </location>
    <ligand>
        <name>substrate</name>
    </ligand>
</feature>
<keyword evidence="3 5" id="KW-0663">Pyridoxal phosphate</keyword>
<dbReference type="UniPathway" id="UPA00034">
    <property type="reaction ID" value="UER00027"/>
</dbReference>
<evidence type="ECO:0000256" key="6">
    <source>
        <dbReference type="NCBIfam" id="TIGR01048"/>
    </source>
</evidence>
<evidence type="ECO:0000256" key="3">
    <source>
        <dbReference type="ARBA" id="ARBA00022898"/>
    </source>
</evidence>
<dbReference type="PANTHER" id="PTHR43727:SF2">
    <property type="entry name" value="GROUP IV DECARBOXYLASE"/>
    <property type="match status" value="1"/>
</dbReference>
<accession>A0A537JZX9</accession>
<name>A0A537JZX9_9BACT</name>
<feature type="active site" description="Proton donor" evidence="7">
    <location>
        <position position="357"/>
    </location>
</feature>
<dbReference type="PRINTS" id="PR01179">
    <property type="entry name" value="ODADCRBXLASE"/>
</dbReference>
<dbReference type="GO" id="GO:0008836">
    <property type="term" value="F:diaminopimelate decarboxylase activity"/>
    <property type="evidence" value="ECO:0007669"/>
    <property type="project" value="UniProtKB-UniRule"/>
</dbReference>
<keyword evidence="4 5" id="KW-0456">Lyase</keyword>
<dbReference type="InterPro" id="IPR022644">
    <property type="entry name" value="De-COase2_N"/>
</dbReference>
<dbReference type="AlphaFoldDB" id="A0A537JZX9"/>
<keyword evidence="5 8" id="KW-0457">Lysine biosynthesis</keyword>
<dbReference type="PANTHER" id="PTHR43727">
    <property type="entry name" value="DIAMINOPIMELATE DECARBOXYLASE"/>
    <property type="match status" value="1"/>
</dbReference>
<dbReference type="EC" id="4.1.1.20" evidence="5 6"/>
<evidence type="ECO:0000256" key="2">
    <source>
        <dbReference type="ARBA" id="ARBA00022793"/>
    </source>
</evidence>
<comment type="function">
    <text evidence="5">Specifically catalyzes the decarboxylation of meso-diaminopimelate (meso-DAP) to L-lysine.</text>
</comment>
<evidence type="ECO:0000259" key="9">
    <source>
        <dbReference type="Pfam" id="PF02784"/>
    </source>
</evidence>
<keyword evidence="5" id="KW-0028">Amino-acid biosynthesis</keyword>
<comment type="subunit">
    <text evidence="5">Homodimer.</text>
</comment>
<dbReference type="PRINTS" id="PR01181">
    <property type="entry name" value="DAPDCRBXLASE"/>
</dbReference>
<feature type="binding site" evidence="5">
    <location>
        <position position="386"/>
    </location>
    <ligand>
        <name>pyridoxal 5'-phosphate</name>
        <dbReference type="ChEBI" id="CHEBI:597326"/>
    </ligand>
</feature>
<dbReference type="Proteomes" id="UP000318509">
    <property type="component" value="Unassembled WGS sequence"/>
</dbReference>
<dbReference type="InterPro" id="IPR000183">
    <property type="entry name" value="Orn/DAP/Arg_de-COase"/>
</dbReference>
<feature type="modified residue" description="N6-(pyridoxal phosphate)lysine" evidence="5 7">
    <location>
        <position position="62"/>
    </location>
</feature>
<comment type="cofactor">
    <cofactor evidence="1 5 7 8">
        <name>pyridoxal 5'-phosphate</name>
        <dbReference type="ChEBI" id="CHEBI:597326"/>
    </cofactor>
</comment>
<dbReference type="InterPro" id="IPR029066">
    <property type="entry name" value="PLP-binding_barrel"/>
</dbReference>
<comment type="caution">
    <text evidence="10">The sequence shown here is derived from an EMBL/GenBank/DDBJ whole genome shotgun (WGS) entry which is preliminary data.</text>
</comment>